<name>A0A1G2EVP7_9BACT</name>
<dbReference type="PANTHER" id="PTHR34298">
    <property type="entry name" value="SEGREGATION AND CONDENSATION PROTEIN B"/>
    <property type="match status" value="1"/>
</dbReference>
<reference evidence="5 6" key="1">
    <citation type="journal article" date="2016" name="Nat. Commun.">
        <title>Thousands of microbial genomes shed light on interconnected biogeochemical processes in an aquifer system.</title>
        <authorList>
            <person name="Anantharaman K."/>
            <person name="Brown C.T."/>
            <person name="Hug L.A."/>
            <person name="Sharon I."/>
            <person name="Castelle C.J."/>
            <person name="Probst A.J."/>
            <person name="Thomas B.C."/>
            <person name="Singh A."/>
            <person name="Wilkins M.J."/>
            <person name="Karaoz U."/>
            <person name="Brodie E.L."/>
            <person name="Williams K.H."/>
            <person name="Hubbard S.S."/>
            <person name="Banfield J.F."/>
        </authorList>
    </citation>
    <scope>NUCLEOTIDE SEQUENCE [LARGE SCALE GENOMIC DNA]</scope>
</reference>
<dbReference type="PIRSF" id="PIRSF019345">
    <property type="entry name" value="ScpB"/>
    <property type="match status" value="1"/>
</dbReference>
<accession>A0A1G2EVP7</accession>
<proteinExistence type="predicted"/>
<keyword evidence="2" id="KW-0132">Cell division</keyword>
<keyword evidence="4" id="KW-0131">Cell cycle</keyword>
<keyword evidence="3" id="KW-0159">Chromosome partition</keyword>
<dbReference type="Gene3D" id="1.10.10.10">
    <property type="entry name" value="Winged helix-like DNA-binding domain superfamily/Winged helix DNA-binding domain"/>
    <property type="match status" value="2"/>
</dbReference>
<dbReference type="InterPro" id="IPR036388">
    <property type="entry name" value="WH-like_DNA-bd_sf"/>
</dbReference>
<evidence type="ECO:0000256" key="3">
    <source>
        <dbReference type="ARBA" id="ARBA00022829"/>
    </source>
</evidence>
<dbReference type="InterPro" id="IPR036390">
    <property type="entry name" value="WH_DNA-bd_sf"/>
</dbReference>
<evidence type="ECO:0000256" key="1">
    <source>
        <dbReference type="ARBA" id="ARBA00022490"/>
    </source>
</evidence>
<evidence type="ECO:0000313" key="5">
    <source>
        <dbReference type="EMBL" id="OGZ29813.1"/>
    </source>
</evidence>
<dbReference type="InterPro" id="IPR005234">
    <property type="entry name" value="ScpB_csome_segregation"/>
</dbReference>
<dbReference type="SUPFAM" id="SSF46785">
    <property type="entry name" value="Winged helix' DNA-binding domain"/>
    <property type="match status" value="2"/>
</dbReference>
<dbReference type="PANTHER" id="PTHR34298:SF2">
    <property type="entry name" value="SEGREGATION AND CONDENSATION PROTEIN B"/>
    <property type="match status" value="1"/>
</dbReference>
<dbReference type="EMBL" id="MHMQ01000032">
    <property type="protein sequence ID" value="OGZ29813.1"/>
    <property type="molecule type" value="Genomic_DNA"/>
</dbReference>
<comment type="caution">
    <text evidence="5">The sequence shown here is derived from an EMBL/GenBank/DDBJ whole genome shotgun (WGS) entry which is preliminary data.</text>
</comment>
<organism evidence="5 6">
    <name type="scientific">Candidatus Niyogibacteria bacterium RIFCSPLOWO2_01_FULL_45_48</name>
    <dbReference type="NCBI Taxonomy" id="1801724"/>
    <lineage>
        <taxon>Bacteria</taxon>
        <taxon>Candidatus Niyogiibacteriota</taxon>
    </lineage>
</organism>
<evidence type="ECO:0000256" key="4">
    <source>
        <dbReference type="ARBA" id="ARBA00023306"/>
    </source>
</evidence>
<dbReference type="NCBIfam" id="TIGR00281">
    <property type="entry name" value="SMC-Scp complex subunit ScpB"/>
    <property type="match status" value="1"/>
</dbReference>
<dbReference type="GO" id="GO:0051304">
    <property type="term" value="P:chromosome separation"/>
    <property type="evidence" value="ECO:0007669"/>
    <property type="project" value="InterPro"/>
</dbReference>
<dbReference type="Proteomes" id="UP000177486">
    <property type="component" value="Unassembled WGS sequence"/>
</dbReference>
<evidence type="ECO:0000256" key="2">
    <source>
        <dbReference type="ARBA" id="ARBA00022618"/>
    </source>
</evidence>
<keyword evidence="1" id="KW-0963">Cytoplasm</keyword>
<protein>
    <submittedName>
        <fullName evidence="5">SMC-Scp complex subunit ScpB</fullName>
    </submittedName>
</protein>
<dbReference type="Pfam" id="PF04079">
    <property type="entry name" value="SMC_ScpB"/>
    <property type="match status" value="1"/>
</dbReference>
<sequence>MENLSKRIEAVLFVHGEPITLERLAKFLGADKTKIKQAAEELDKSLSGTALTLVWKDNSLQLATRPDFTKDVGALVSEEISGELSRASAETLAVVAYRGPITRAEIDYIRGVNSSYILRNLLIRGLIERKSNPKDGRTYIYQASFGFLKFLGLGKMDELPDYGEFTQRLGKFIETNSSED</sequence>
<dbReference type="GO" id="GO:0051301">
    <property type="term" value="P:cell division"/>
    <property type="evidence" value="ECO:0007669"/>
    <property type="project" value="UniProtKB-KW"/>
</dbReference>
<dbReference type="AlphaFoldDB" id="A0A1G2EVP7"/>
<gene>
    <name evidence="5" type="ORF">A2931_00780</name>
</gene>
<evidence type="ECO:0000313" key="6">
    <source>
        <dbReference type="Proteomes" id="UP000177486"/>
    </source>
</evidence>